<feature type="domain" description="UspA" evidence="2">
    <location>
        <begin position="36"/>
        <end position="155"/>
    </location>
</feature>
<dbReference type="CDD" id="cd00293">
    <property type="entry name" value="USP-like"/>
    <property type="match status" value="2"/>
</dbReference>
<name>A0A494WAT4_9SPHN</name>
<reference evidence="3 4" key="1">
    <citation type="submission" date="2018-05" db="EMBL/GenBank/DDBJ databases">
        <title>Complete Genome Sequence of the Nonylphenol-Degrading Bacterium Sphingobium amiense DSM 16289T.</title>
        <authorList>
            <person name="Ootsuka M."/>
            <person name="Nishizawa T."/>
            <person name="Ohta H."/>
        </authorList>
    </citation>
    <scope>NUCLEOTIDE SEQUENCE [LARGE SCALE GENOMIC DNA]</scope>
    <source>
        <strain evidence="3 4">DSM 16289</strain>
    </source>
</reference>
<keyword evidence="4" id="KW-1185">Reference proteome</keyword>
<dbReference type="InterPro" id="IPR006016">
    <property type="entry name" value="UspA"/>
</dbReference>
<evidence type="ECO:0000313" key="4">
    <source>
        <dbReference type="Proteomes" id="UP000279959"/>
    </source>
</evidence>
<dbReference type="EMBL" id="AP018664">
    <property type="protein sequence ID" value="BBD97602.1"/>
    <property type="molecule type" value="Genomic_DNA"/>
</dbReference>
<dbReference type="KEGG" id="sami:SAMIE_1011030"/>
<dbReference type="InterPro" id="IPR006015">
    <property type="entry name" value="Universal_stress_UspA"/>
</dbReference>
<dbReference type="PANTHER" id="PTHR46268">
    <property type="entry name" value="STRESS RESPONSE PROTEIN NHAX"/>
    <property type="match status" value="1"/>
</dbReference>
<dbReference type="Gene3D" id="3.40.50.12370">
    <property type="match status" value="2"/>
</dbReference>
<evidence type="ECO:0000313" key="3">
    <source>
        <dbReference type="EMBL" id="BBD97602.1"/>
    </source>
</evidence>
<dbReference type="Pfam" id="PF00582">
    <property type="entry name" value="Usp"/>
    <property type="match status" value="2"/>
</dbReference>
<protein>
    <submittedName>
        <fullName evidence="3">Universal stress protein</fullName>
    </submittedName>
</protein>
<evidence type="ECO:0000256" key="1">
    <source>
        <dbReference type="ARBA" id="ARBA00008791"/>
    </source>
</evidence>
<evidence type="ECO:0000259" key="2">
    <source>
        <dbReference type="Pfam" id="PF00582"/>
    </source>
</evidence>
<dbReference type="PRINTS" id="PR01438">
    <property type="entry name" value="UNVRSLSTRESS"/>
</dbReference>
<feature type="domain" description="UspA" evidence="2">
    <location>
        <begin position="165"/>
        <end position="312"/>
    </location>
</feature>
<proteinExistence type="inferred from homology"/>
<dbReference type="AlphaFoldDB" id="A0A494WAT4"/>
<gene>
    <name evidence="3" type="ORF">SAMIE_1011030</name>
</gene>
<comment type="similarity">
    <text evidence="1">Belongs to the universal stress protein A family.</text>
</comment>
<accession>A0A494WAT4</accession>
<dbReference type="Proteomes" id="UP000279959">
    <property type="component" value="Chromosome"/>
</dbReference>
<organism evidence="3 4">
    <name type="scientific">Sphingobium amiense</name>
    <dbReference type="NCBI Taxonomy" id="135719"/>
    <lineage>
        <taxon>Bacteria</taxon>
        <taxon>Pseudomonadati</taxon>
        <taxon>Pseudomonadota</taxon>
        <taxon>Alphaproteobacteria</taxon>
        <taxon>Sphingomonadales</taxon>
        <taxon>Sphingomonadaceae</taxon>
        <taxon>Sphingobium</taxon>
    </lineage>
</organism>
<dbReference type="PANTHER" id="PTHR46268:SF6">
    <property type="entry name" value="UNIVERSAL STRESS PROTEIN UP12"/>
    <property type="match status" value="1"/>
</dbReference>
<dbReference type="SUPFAM" id="SSF52402">
    <property type="entry name" value="Adenine nucleotide alpha hydrolases-like"/>
    <property type="match status" value="2"/>
</dbReference>
<sequence length="337" mass="36391">MSAVSAFPSFSQPRMSGKTSGVVACIDCTDRNAWIYPHALALASTLDVPVTLLQVLDRDASPDARPDPIECNLRRREAMRVLDRCAATIEPSSSQTTIELAEGPAAEEICRYVRECDEGMVVLGRRGRKEAGRDGVGGTVHKVLSQAPGPVLLVPVEAPVPGSAYRRIVVPLDGSRWAESVLPLAVRLAKAADAELLLVHVVPTPEMIQARPLETEDETLRENLIERNEQAARSYLDRTRSNLSAMGLRARAIVIRGGDVRDTLCALIDREAADLAVMSARGHGHQHVRDVPYGTVASYLMAHCSVPMLVLPSASRKAQMTSPAASQSVRLPTAIQV</sequence>